<dbReference type="Gene3D" id="3.40.50.360">
    <property type="match status" value="1"/>
</dbReference>
<evidence type="ECO:0000256" key="1">
    <source>
        <dbReference type="ARBA" id="ARBA00022630"/>
    </source>
</evidence>
<dbReference type="PANTHER" id="PTHR43408">
    <property type="entry name" value="FMN REDUCTASE (NADPH)"/>
    <property type="match status" value="1"/>
</dbReference>
<feature type="compositionally biased region" description="Low complexity" evidence="4">
    <location>
        <begin position="205"/>
        <end position="223"/>
    </location>
</feature>
<organism evidence="6 7">
    <name type="scientific">Streptacidiphilus cavernicola</name>
    <dbReference type="NCBI Taxonomy" id="3342716"/>
    <lineage>
        <taxon>Bacteria</taxon>
        <taxon>Bacillati</taxon>
        <taxon>Actinomycetota</taxon>
        <taxon>Actinomycetes</taxon>
        <taxon>Kitasatosporales</taxon>
        <taxon>Streptomycetaceae</taxon>
        <taxon>Streptacidiphilus</taxon>
    </lineage>
</organism>
<protein>
    <submittedName>
        <fullName evidence="6">FMN reductase</fullName>
        <ecNumber evidence="6">1.5.1.-</ecNumber>
    </submittedName>
</protein>
<dbReference type="InterPro" id="IPR029039">
    <property type="entry name" value="Flavoprotein-like_sf"/>
</dbReference>
<proteinExistence type="predicted"/>
<dbReference type="PANTHER" id="PTHR43408:SF2">
    <property type="entry name" value="FMN REDUCTASE (NADPH)"/>
    <property type="match status" value="1"/>
</dbReference>
<dbReference type="Proteomes" id="UP001592531">
    <property type="component" value="Unassembled WGS sequence"/>
</dbReference>
<evidence type="ECO:0000313" key="6">
    <source>
        <dbReference type="EMBL" id="MFC1416334.1"/>
    </source>
</evidence>
<keyword evidence="3 6" id="KW-0560">Oxidoreductase</keyword>
<dbReference type="GO" id="GO:0016491">
    <property type="term" value="F:oxidoreductase activity"/>
    <property type="evidence" value="ECO:0007669"/>
    <property type="project" value="UniProtKB-KW"/>
</dbReference>
<dbReference type="InterPro" id="IPR051814">
    <property type="entry name" value="NAD(P)H-dep_FMN_reductase"/>
</dbReference>
<dbReference type="Pfam" id="PF03358">
    <property type="entry name" value="FMN_red"/>
    <property type="match status" value="1"/>
</dbReference>
<dbReference type="NCBIfam" id="TIGR04037">
    <property type="entry name" value="LLM_duo_CE1759"/>
    <property type="match status" value="1"/>
</dbReference>
<dbReference type="EC" id="1.5.1.-" evidence="6"/>
<keyword evidence="1" id="KW-0285">Flavoprotein</keyword>
<evidence type="ECO:0000256" key="4">
    <source>
        <dbReference type="SAM" id="MobiDB-lite"/>
    </source>
</evidence>
<dbReference type="InterPro" id="IPR023932">
    <property type="entry name" value="CE1759_FMN_reduct"/>
</dbReference>
<evidence type="ECO:0000313" key="7">
    <source>
        <dbReference type="Proteomes" id="UP001592531"/>
    </source>
</evidence>
<reference evidence="6 7" key="1">
    <citation type="submission" date="2024-09" db="EMBL/GenBank/DDBJ databases">
        <authorList>
            <person name="Lee S.D."/>
        </authorList>
    </citation>
    <scope>NUCLEOTIDE SEQUENCE [LARGE SCALE GENOMIC DNA]</scope>
    <source>
        <strain evidence="6 7">N8-3</strain>
    </source>
</reference>
<dbReference type="EMBL" id="JBHFAB010000004">
    <property type="protein sequence ID" value="MFC1416334.1"/>
    <property type="molecule type" value="Genomic_DNA"/>
</dbReference>
<evidence type="ECO:0000259" key="5">
    <source>
        <dbReference type="Pfam" id="PF03358"/>
    </source>
</evidence>
<evidence type="ECO:0000256" key="2">
    <source>
        <dbReference type="ARBA" id="ARBA00022643"/>
    </source>
</evidence>
<keyword evidence="2" id="KW-0288">FMN</keyword>
<dbReference type="SUPFAM" id="SSF52218">
    <property type="entry name" value="Flavoproteins"/>
    <property type="match status" value="1"/>
</dbReference>
<evidence type="ECO:0000256" key="3">
    <source>
        <dbReference type="ARBA" id="ARBA00023002"/>
    </source>
</evidence>
<name>A0ABV6VRG3_9ACTN</name>
<sequence>MTSATVPVRLAVVSAGLSQPSSTRLLADRLAEAVGSGLRGSGLVGSGLVGSGRDVEVQVVELRELAHAIADNLVTGFPGAALREAVATVTGADALIAVTPVFSGSYSGLFKSFFDVIDNTALAGKPVLIAATGGTARHSLVLDYALRPLFSYLRAVVVPTGVYAASEDWGSDGGAHTDSLPTRITRAAAELTALLGRFKATAASPAPSTAAVPSPGARPAASPVPSPVEDFIPFAQQLAALRPAAVSRPQGR</sequence>
<keyword evidence="7" id="KW-1185">Reference proteome</keyword>
<feature type="region of interest" description="Disordered" evidence="4">
    <location>
        <begin position="205"/>
        <end position="225"/>
    </location>
</feature>
<dbReference type="InterPro" id="IPR005025">
    <property type="entry name" value="FMN_Rdtase-like_dom"/>
</dbReference>
<comment type="caution">
    <text evidence="6">The sequence shown here is derived from an EMBL/GenBank/DDBJ whole genome shotgun (WGS) entry which is preliminary data.</text>
</comment>
<gene>
    <name evidence="6" type="ORF">ACEZDE_06710</name>
</gene>
<dbReference type="RefSeq" id="WP_380533498.1">
    <property type="nucleotide sequence ID" value="NZ_JBHFAB010000004.1"/>
</dbReference>
<feature type="domain" description="NADPH-dependent FMN reductase-like" evidence="5">
    <location>
        <begin position="9"/>
        <end position="169"/>
    </location>
</feature>
<accession>A0ABV6VRG3</accession>